<dbReference type="STRING" id="243365.CV_2298"/>
<keyword evidence="3 8" id="KW-0547">Nucleotide-binding</keyword>
<dbReference type="Gene3D" id="3.90.199.10">
    <property type="entry name" value="Topoisomerase II, domain 5"/>
    <property type="match status" value="1"/>
</dbReference>
<evidence type="ECO:0000256" key="2">
    <source>
        <dbReference type="ARBA" id="ARBA00008263"/>
    </source>
</evidence>
<dbReference type="InterPro" id="IPR002205">
    <property type="entry name" value="Topo_IIA_dom_A"/>
</dbReference>
<dbReference type="FunFam" id="2.120.10.90:FF:000004">
    <property type="entry name" value="DNA gyrase subunit A"/>
    <property type="match status" value="1"/>
</dbReference>
<dbReference type="RefSeq" id="WP_011135845.1">
    <property type="nucleotide sequence ID" value="NC_005085.1"/>
</dbReference>
<reference evidence="11 12" key="1">
    <citation type="journal article" date="2003" name="Proc. Natl. Acad. Sci. U.S.A.">
        <title>The complete genome sequence of Chromobacterium violaceum reveals remarkable and exploitable bacterial adaptability.</title>
        <authorList>
            <person name="Vasconcelos A.T.R."/>
            <person name="de Almeida D.F."/>
            <person name="Almeida F.C."/>
            <person name="de Almeida L.G.P."/>
            <person name="de Almeida R."/>
            <person name="Goncalves J.A.A."/>
            <person name="Andrade E.M."/>
            <person name="Antonio R.V."/>
            <person name="Araripe J."/>
            <person name="de Araujo M.F.F."/>
            <person name="Filho S.A."/>
            <person name="Azevedo V."/>
            <person name="Batista A.J."/>
            <person name="Bataus L.A.M."/>
            <person name="Batista J.S."/>
            <person name="Belo A."/>
            <person name="vander Berg C."/>
            <person name="Blamey J."/>
            <person name="Bogo M."/>
            <person name="Bonato S."/>
            <person name="Bordignon J."/>
            <person name="Brito C.A."/>
            <person name="Brocchi M."/>
            <person name="Burity H.A."/>
            <person name="Camargo A.A."/>
            <person name="Cardoso D.D.P."/>
            <person name="Carneiro N.P."/>
            <person name="Carraro D.M."/>
            <person name="Carvalho C.M.B."/>
            <person name="Cascardo J.C.M."/>
            <person name="Cavada B.S."/>
            <person name="Chueire L.M.O."/>
            <person name="Pasa T.B.C."/>
            <person name="Duran N."/>
            <person name="Fagundes N."/>
            <person name="Falcao C.L."/>
            <person name="Fantinatti F."/>
            <person name="Farias I.P."/>
            <person name="Felipe M.S.S."/>
            <person name="Ferrari L.P."/>
            <person name="Ferro J.A."/>
            <person name="Ferro M.I.T."/>
            <person name="Franco G.R."/>
            <person name="Freitas N.S.A."/>
            <person name="Furlan L.R."/>
            <person name="Gazzinelli R.T."/>
            <person name="Gomes E.A."/>
            <person name="Goncalves P.R."/>
            <person name="Grangeiro T.B."/>
            <person name="Grattapaglia D."/>
            <person name="Grisard E.C."/>
            <person name="Guimaraes C.T."/>
            <person name="Hanna E.S."/>
            <person name="Hungria M."/>
            <person name="Jardim S.N."/>
            <person name="Laurino J."/>
            <person name="Leoi L.C.T."/>
            <person name="Fassarella L."/>
            <person name="Lima A."/>
            <person name="Loureiro M.F."/>
            <person name="Lyra M.C.P."/>
            <person name="Macedo M."/>
            <person name="Madeira H.M.F."/>
            <person name="Manfio G.P."/>
            <person name="Maranhao A.Q."/>
            <person name="Martins W.S."/>
            <person name="di Mauro S.M.Z."/>
            <person name="de Medeiros S.R.B."/>
            <person name="Meissner R.D.V."/>
            <person name="Menck C.F.M."/>
            <person name="Moreira M.A.M."/>
            <person name="Nascimento F.F."/>
            <person name="Nicolas M.F."/>
            <person name="Oliveira J.G."/>
            <person name="Oliveira S.C."/>
            <person name="Paixao R.F.C."/>
            <person name="Parente J.A."/>
            <person name="Pedrosa F.O."/>
            <person name="Pena S.J.D."/>
            <person name="Perreira J.O."/>
            <person name="Perreira M."/>
            <person name="Pinto L.S.R.C."/>
            <person name="Pinto L.S."/>
            <person name="Porto J.I.R."/>
            <person name="Potrich D.P."/>
            <person name="Neto C.E.R."/>
            <person name="Reis A.M.M."/>
            <person name="Rigo L.U."/>
            <person name="Rondinelli E."/>
            <person name="dos Santos E.B.P."/>
            <person name="Santos F.R."/>
            <person name="Schneider M.P.C."/>
            <person name="Seuanez H.N."/>
            <person name="Silva A.M.R."/>
            <person name="da Silva A.L.C."/>
            <person name="Silva D.W."/>
            <person name="Silva R."/>
            <person name="Simoes I.C."/>
            <person name="Simon D."/>
            <person name="Soares C.M.A."/>
            <person name="Soares R.B.A."/>
            <person name="Souza E.M."/>
            <person name="Souza K.R.L."/>
            <person name="Souza R.C."/>
            <person name="Steffens M.B.R."/>
            <person name="Steindel M."/>
            <person name="Teixeira S.R."/>
            <person name="Urmenyi T."/>
            <person name="Vettore A."/>
            <person name="Wassem R."/>
            <person name="Zaha A."/>
            <person name="Simpson A.J.G."/>
        </authorList>
    </citation>
    <scope>NUCLEOTIDE SEQUENCE [LARGE SCALE GENOMIC DNA]</scope>
    <source>
        <strain evidence="12">ATCC 12472 / DSM 30191 / JCM 1249 / NBRC 12614 / NCIMB 9131 / NCTC 9757</strain>
    </source>
</reference>
<dbReference type="Pfam" id="PF00521">
    <property type="entry name" value="DNA_topoisoIV"/>
    <property type="match status" value="1"/>
</dbReference>
<dbReference type="SUPFAM" id="SSF101904">
    <property type="entry name" value="GyrA/ParC C-terminal domain-like"/>
    <property type="match status" value="1"/>
</dbReference>
<dbReference type="AlphaFoldDB" id="Q7NVP4"/>
<keyword evidence="5 8" id="KW-0799">Topoisomerase</keyword>
<evidence type="ECO:0000313" key="12">
    <source>
        <dbReference type="Proteomes" id="UP000001424"/>
    </source>
</evidence>
<evidence type="ECO:0000256" key="3">
    <source>
        <dbReference type="ARBA" id="ARBA00022741"/>
    </source>
</evidence>
<evidence type="ECO:0000256" key="5">
    <source>
        <dbReference type="ARBA" id="ARBA00023029"/>
    </source>
</evidence>
<dbReference type="InterPro" id="IPR050220">
    <property type="entry name" value="Type_II_DNA_Topoisomerases"/>
</dbReference>
<comment type="subcellular location">
    <subcellularLocation>
        <location evidence="8">Cytoplasm</location>
    </subcellularLocation>
</comment>
<proteinExistence type="inferred from homology"/>
<keyword evidence="8" id="KW-0963">Cytoplasm</keyword>
<dbReference type="EMBL" id="AE016825">
    <property type="protein sequence ID" value="AAQ59970.1"/>
    <property type="molecule type" value="Genomic_DNA"/>
</dbReference>
<dbReference type="Gene3D" id="3.30.1360.40">
    <property type="match status" value="1"/>
</dbReference>
<comment type="similarity">
    <text evidence="2 8">Belongs to the type II topoisomerase GyrA/ParC subunit family.</text>
</comment>
<evidence type="ECO:0000259" key="10">
    <source>
        <dbReference type="PROSITE" id="PS52040"/>
    </source>
</evidence>
<dbReference type="GO" id="GO:0006261">
    <property type="term" value="P:DNA-templated DNA replication"/>
    <property type="evidence" value="ECO:0007669"/>
    <property type="project" value="UniProtKB-UniRule"/>
</dbReference>
<keyword evidence="12" id="KW-1185">Reference proteome</keyword>
<feature type="domain" description="Topo IIA-type catalytic" evidence="10">
    <location>
        <begin position="36"/>
        <end position="535"/>
    </location>
</feature>
<dbReference type="NCBIfam" id="NF004044">
    <property type="entry name" value="PRK05561.1"/>
    <property type="match status" value="1"/>
</dbReference>
<dbReference type="NCBIfam" id="TIGR01063">
    <property type="entry name" value="gyrA"/>
    <property type="match status" value="1"/>
</dbReference>
<dbReference type="Gene3D" id="1.10.268.10">
    <property type="entry name" value="Topoisomerase, domain 3"/>
    <property type="match status" value="1"/>
</dbReference>
<dbReference type="PROSITE" id="PS52040">
    <property type="entry name" value="TOPO_IIA"/>
    <property type="match status" value="1"/>
</dbReference>
<dbReference type="InterPro" id="IPR035516">
    <property type="entry name" value="Gyrase/topoIV_suA_C"/>
</dbReference>
<evidence type="ECO:0000256" key="8">
    <source>
        <dbReference type="HAMAP-Rule" id="MF_01897"/>
    </source>
</evidence>
<dbReference type="Pfam" id="PF03989">
    <property type="entry name" value="DNA_gyraseA_C"/>
    <property type="match status" value="6"/>
</dbReference>
<dbReference type="InterPro" id="IPR013760">
    <property type="entry name" value="Topo_IIA-like_dom_sf"/>
</dbReference>
<evidence type="ECO:0000256" key="4">
    <source>
        <dbReference type="ARBA" id="ARBA00022840"/>
    </source>
</evidence>
<dbReference type="FunFam" id="3.30.1360.40:FF:000002">
    <property type="entry name" value="DNA gyrase subunit A"/>
    <property type="match status" value="1"/>
</dbReference>
<dbReference type="SUPFAM" id="SSF56719">
    <property type="entry name" value="Type II DNA topoisomerase"/>
    <property type="match status" value="1"/>
</dbReference>
<dbReference type="InterPro" id="IPR006691">
    <property type="entry name" value="GyrA/parC_rep"/>
</dbReference>
<dbReference type="EC" id="5.6.2.2" evidence="8"/>
<organism evidence="11 12">
    <name type="scientific">Chromobacterium violaceum (strain ATCC 12472 / DSM 30191 / JCM 1249 / CCUG 213 / NBRC 12614 / NCIMB 9131 / NCTC 9757 / MK)</name>
    <dbReference type="NCBI Taxonomy" id="243365"/>
    <lineage>
        <taxon>Bacteria</taxon>
        <taxon>Pseudomonadati</taxon>
        <taxon>Pseudomonadota</taxon>
        <taxon>Betaproteobacteria</taxon>
        <taxon>Neisseriales</taxon>
        <taxon>Chromobacteriaceae</taxon>
        <taxon>Chromobacterium</taxon>
    </lineage>
</organism>
<comment type="function">
    <text evidence="8">A type II topoisomerase that negatively supercoils closed circular double-stranded (ds) DNA in an ATP-dependent manner to modulate DNA topology and maintain chromosomes in an underwound state. Negative supercoiling favors strand separation, and DNA replication, transcription, recombination and repair, all of which involve strand separation. Also able to catalyze the interconversion of other topological isomers of dsDNA rings, including catenanes and knotted rings. Type II topoisomerases break and join 2 DNA strands simultaneously in an ATP-dependent manner.</text>
</comment>
<dbReference type="Gene3D" id="2.120.10.90">
    <property type="entry name" value="DNA gyrase/topoisomerase IV, subunit A, C-terminal"/>
    <property type="match status" value="1"/>
</dbReference>
<feature type="active site" description="O-(5'-phospho-DNA)-tyrosine intermediate" evidence="8 9">
    <location>
        <position position="124"/>
    </location>
</feature>
<keyword evidence="7 8" id="KW-0413">Isomerase</keyword>
<dbReference type="GO" id="GO:0005737">
    <property type="term" value="C:cytoplasm"/>
    <property type="evidence" value="ECO:0007669"/>
    <property type="project" value="UniProtKB-SubCell"/>
</dbReference>
<comment type="miscellaneous">
    <text evidence="8">Few gyrases are as efficient as E.coli at forming negative supercoils. Not all organisms have 2 type II topoisomerases; in organisms with a single type II topoisomerase this enzyme also has to decatenate newly replicated chromosomes.</text>
</comment>
<dbReference type="GO" id="GO:0005694">
    <property type="term" value="C:chromosome"/>
    <property type="evidence" value="ECO:0007669"/>
    <property type="project" value="InterPro"/>
</dbReference>
<dbReference type="InterPro" id="IPR005743">
    <property type="entry name" value="GyrA"/>
</dbReference>
<dbReference type="CDD" id="cd00187">
    <property type="entry name" value="TOP4c"/>
    <property type="match status" value="1"/>
</dbReference>
<dbReference type="GO" id="GO:0034335">
    <property type="term" value="F:DNA negative supercoiling activity"/>
    <property type="evidence" value="ECO:0007669"/>
    <property type="project" value="UniProtKB-ARBA"/>
</dbReference>
<dbReference type="HOGENOM" id="CLU_002977_6_1_4"/>
<dbReference type="GO" id="GO:0009330">
    <property type="term" value="C:DNA topoisomerase type II (double strand cut, ATP-hydrolyzing) complex"/>
    <property type="evidence" value="ECO:0007669"/>
    <property type="project" value="TreeGrafter"/>
</dbReference>
<dbReference type="GO" id="GO:0006265">
    <property type="term" value="P:DNA topological change"/>
    <property type="evidence" value="ECO:0007669"/>
    <property type="project" value="UniProtKB-UniRule"/>
</dbReference>
<dbReference type="InterPro" id="IPR013758">
    <property type="entry name" value="Topo_IIA_A/C_ab"/>
</dbReference>
<dbReference type="eggNOG" id="COG0188">
    <property type="taxonomic scope" value="Bacteria"/>
</dbReference>
<keyword evidence="6 8" id="KW-0238">DNA-binding</keyword>
<dbReference type="SMART" id="SM00434">
    <property type="entry name" value="TOP4c"/>
    <property type="match status" value="1"/>
</dbReference>
<protein>
    <recommendedName>
        <fullName evidence="8">DNA gyrase subunit A</fullName>
        <ecNumber evidence="8">5.6.2.2</ecNumber>
    </recommendedName>
</protein>
<gene>
    <name evidence="8 11" type="primary">gyrA</name>
    <name evidence="11" type="ordered locus">CV_2298</name>
</gene>
<evidence type="ECO:0000256" key="1">
    <source>
        <dbReference type="ARBA" id="ARBA00000185"/>
    </source>
</evidence>
<dbReference type="GO" id="GO:0003677">
    <property type="term" value="F:DNA binding"/>
    <property type="evidence" value="ECO:0007669"/>
    <property type="project" value="UniProtKB-UniRule"/>
</dbReference>
<comment type="catalytic activity">
    <reaction evidence="1 8 9">
        <text>ATP-dependent breakage, passage and rejoining of double-stranded DNA.</text>
        <dbReference type="EC" id="5.6.2.2"/>
    </reaction>
</comment>
<evidence type="ECO:0000256" key="6">
    <source>
        <dbReference type="ARBA" id="ARBA00023125"/>
    </source>
</evidence>
<dbReference type="InterPro" id="IPR013757">
    <property type="entry name" value="Topo_IIA_A_a_sf"/>
</dbReference>
<dbReference type="FunFam" id="3.90.199.10:FF:000001">
    <property type="entry name" value="DNA gyrase subunit A"/>
    <property type="match status" value="1"/>
</dbReference>
<dbReference type="PANTHER" id="PTHR43493:SF5">
    <property type="entry name" value="DNA GYRASE SUBUNIT A, CHLOROPLASTIC_MITOCHONDRIAL"/>
    <property type="match status" value="1"/>
</dbReference>
<dbReference type="KEGG" id="cvi:CV_2298"/>
<dbReference type="Proteomes" id="UP000001424">
    <property type="component" value="Chromosome"/>
</dbReference>
<accession>Q7NVP4</accession>
<sequence>MTDNLFAKETLPISLEEEMRRSYLDYAMSVIVGRALPDVRDGLKPVHRRVLYAMHELSNDWNRAYKKSARIVGDVIGKYHPHGDTAVYDTIVRLAQDFSLRYPLVDGQGNFGSVDGDNAAAMRYTEIRMARIAHELLADIEKETVDFGPNYDGSEHEPLILPAKIPNLLVNGSSGIAVGMATNIPPHNLNEVVDACLALLANSDLTIDELIDIIPAPDFPTAGIIYGTAGVKEGYRTGRGRVIMRARTHTEPIGKGDREAIIVDEIPYQVNKARLLERISELVRDKQIEGISDLRDESDKSGMRVVIELKRGEMPEVVLNHLFKMTQLQDSFGMNMVALVDGQPRLLNLKQILEEFLRHRREVVTRRTIFELKKARERGHILEGLAVALSNVDEIIALIKASEAPPQAKAALMARAWRSSLVEDMLSRVEGDKARPENIDPAFGMKEDGYHLSDTQAQAILDMRLQRLTGLEQDKIVGEYREIMDVILDLLDILAKPERISQIIGEELTAIRAQFGDPRRSEIEPYGGDINIEDLITPQDMVVTISHTGYIKAQPIDDYSSQRRGGRGKQAAATKDDDFIETLFVANTHDYVLCFSSRGRCYWRKVYDLPQGGRQSRGKPMVNVLPLEEGEKINALLPVKEFRDDQFVFMCTANGTVKKTPLVDFSRPRTAGIIAVNLDDGDNLIGVALTHGDDQIMLFSDAGKAVRFSETDVRPMGRNATGVRGMMLGDDHQVISLLVSNSEQQMVLTASDGGYGKRTCVGDFRRTSRGTQGVIAMDLTDKTGLKLVAASLVEETDDIMLITTGGVLIRTKVAEVRETGRSAQGVRLINLDEGEKLIGLEIVAESEAECAEGETEGGDAPEQGEA</sequence>
<dbReference type="GO" id="GO:0005524">
    <property type="term" value="F:ATP binding"/>
    <property type="evidence" value="ECO:0007669"/>
    <property type="project" value="UniProtKB-UniRule"/>
</dbReference>
<name>Q7NVP4_CHRVO</name>
<dbReference type="PANTHER" id="PTHR43493">
    <property type="entry name" value="DNA GYRASE/TOPOISOMERASE SUBUNIT A"/>
    <property type="match status" value="1"/>
</dbReference>
<keyword evidence="4 8" id="KW-0067">ATP-binding</keyword>
<evidence type="ECO:0000256" key="9">
    <source>
        <dbReference type="PROSITE-ProRule" id="PRU01384"/>
    </source>
</evidence>
<evidence type="ECO:0000256" key="7">
    <source>
        <dbReference type="ARBA" id="ARBA00023235"/>
    </source>
</evidence>
<dbReference type="HAMAP" id="MF_01897">
    <property type="entry name" value="GyrA"/>
    <property type="match status" value="1"/>
</dbReference>
<evidence type="ECO:0000313" key="11">
    <source>
        <dbReference type="EMBL" id="AAQ59970.1"/>
    </source>
</evidence>
<feature type="short sequence motif" description="GyrA-box" evidence="8">
    <location>
        <begin position="562"/>
        <end position="568"/>
    </location>
</feature>
<dbReference type="NCBIfam" id="NF004043">
    <property type="entry name" value="PRK05560.1"/>
    <property type="match status" value="1"/>
</dbReference>
<dbReference type="OrthoDB" id="9806486at2"/>
<comment type="subunit">
    <text evidence="8">Heterotetramer, composed of two GyrA and two GyrB chains. In the heterotetramer, GyrA contains the active site tyrosine that forms a transient covalent intermediate with DNA, while GyrB binds cofactors and catalyzes ATP hydrolysis.</text>
</comment>